<gene>
    <name evidence="3" type="ordered locus">Caul_3802</name>
</gene>
<dbReference type="EMBL" id="CP000927">
    <property type="protein sequence ID" value="ABZ72928.1"/>
    <property type="molecule type" value="Genomic_DNA"/>
</dbReference>
<reference evidence="3" key="1">
    <citation type="submission" date="2008-01" db="EMBL/GenBank/DDBJ databases">
        <title>Complete sequence of chromosome of Caulobacter sp. K31.</title>
        <authorList>
            <consortium name="US DOE Joint Genome Institute"/>
            <person name="Copeland A."/>
            <person name="Lucas S."/>
            <person name="Lapidus A."/>
            <person name="Barry K."/>
            <person name="Glavina del Rio T."/>
            <person name="Dalin E."/>
            <person name="Tice H."/>
            <person name="Pitluck S."/>
            <person name="Bruce D."/>
            <person name="Goodwin L."/>
            <person name="Thompson L.S."/>
            <person name="Brettin T."/>
            <person name="Detter J.C."/>
            <person name="Han C."/>
            <person name="Schmutz J."/>
            <person name="Larimer F."/>
            <person name="Land M."/>
            <person name="Hauser L."/>
            <person name="Kyrpides N."/>
            <person name="Kim E."/>
            <person name="Stephens C."/>
            <person name="Richardson P."/>
        </authorList>
    </citation>
    <scope>NUCLEOTIDE SEQUENCE [LARGE SCALE GENOMIC DNA]</scope>
    <source>
        <strain evidence="3">K31</strain>
    </source>
</reference>
<proteinExistence type="predicted"/>
<evidence type="ECO:0000313" key="3">
    <source>
        <dbReference type="EMBL" id="ABZ72928.1"/>
    </source>
</evidence>
<protein>
    <recommendedName>
        <fullName evidence="2">Novel STAND NTPase 3 domain-containing protein</fullName>
    </recommendedName>
</protein>
<name>B0SV38_CAUSK</name>
<accession>B0SV38</accession>
<dbReference type="KEGG" id="cak:Caul_3802"/>
<dbReference type="STRING" id="366602.Caul_3802"/>
<evidence type="ECO:0000259" key="2">
    <source>
        <dbReference type="Pfam" id="PF20720"/>
    </source>
</evidence>
<feature type="domain" description="Novel STAND NTPase 3" evidence="2">
    <location>
        <begin position="201"/>
        <end position="358"/>
    </location>
</feature>
<dbReference type="Pfam" id="PF20720">
    <property type="entry name" value="nSTAND3"/>
    <property type="match status" value="1"/>
</dbReference>
<dbReference type="InterPro" id="IPR049050">
    <property type="entry name" value="nSTAND3"/>
</dbReference>
<dbReference type="AlphaFoldDB" id="B0SV38"/>
<evidence type="ECO:0000256" key="1">
    <source>
        <dbReference type="SAM" id="MobiDB-lite"/>
    </source>
</evidence>
<sequence>MTAESAQIELPAQHERQAHGPWSDLALHTIGWRAFQDLCSQVCEVVLGQPVEIFREAQDGGQDAVFLIPSGSDAPPIGTVQCKHTSEAAKALKASDLTAEIDNVEELVKAGQADTYAFMTNMSVDAPVAAAMRARLRALGVRKPHILGRQYIVRVIKSSARLRALVPQVYGLGDLTSIVDERLSEQSRALLDSWIPKLRTYVPTKAHRDAINAISNHGVVLLLGNPSSGKSAIGAIISTIASENPANTVLALTSPRDFEAGWNPNDPGRFFWIDDAFGSNVLRNDFVQDWTSAFSKLRAAIKHGNRFLLTSRKHIYEAARRRLGQRNLAQFADGSAVVDVGELIFEEKAQILYNHLNFGEQSQSWRSTVKPHLAAVAAVRDFLPGIAERLGDPNFTKGLAPRESSLVRFMEEPTEHLIDTVNALDDQLQAALILVYVHQTGFDPSDYDASAAQAVAELTGYTLTKIQDCFAELKGSFLKLSGSKWTFAHPTISDALTEILRQKPHMMAALIRGATIDTILSSFTCEGSPLIRDALLIPATLDDALVARLGHTPDEWHRNWMLFHFLSYRANEHVFVSAVQQFPQLLRRSSWDSDLVSNDPHVATYARAHRLNLLPDDLRSEAANKLESAVLNDLDVSFFDEPEMLALIPPLSLIGVGLALRTTVLPSLEERIAEIAADADLDEEPDSHFKKLLGVLDCVEAIGIDADSTVLIDDTRDQVRRSIKALEERKRERDEESDDDTDWTHIVTQKKDDTPAPPAAATKRSVFDDVDK</sequence>
<organism evidence="3">
    <name type="scientific">Caulobacter sp. (strain K31)</name>
    <dbReference type="NCBI Taxonomy" id="366602"/>
    <lineage>
        <taxon>Bacteria</taxon>
        <taxon>Pseudomonadati</taxon>
        <taxon>Pseudomonadota</taxon>
        <taxon>Alphaproteobacteria</taxon>
        <taxon>Caulobacterales</taxon>
        <taxon>Caulobacteraceae</taxon>
        <taxon>Caulobacter</taxon>
    </lineage>
</organism>
<feature type="region of interest" description="Disordered" evidence="1">
    <location>
        <begin position="726"/>
        <end position="772"/>
    </location>
</feature>
<dbReference type="eggNOG" id="COG0464">
    <property type="taxonomic scope" value="Bacteria"/>
</dbReference>
<dbReference type="HOGENOM" id="CLU_021145_0_0_5"/>